<reference evidence="1 2" key="1">
    <citation type="submission" date="2014-02" db="EMBL/GenBank/DDBJ databases">
        <title>Comparative genomics and transcriptomics to identify genetic mechanisms underlying the emergence of carbapenem resistant Acinetobacter baumannii (CRAb).</title>
        <authorList>
            <person name="Harris A.D."/>
            <person name="Johnson K.J."/>
            <person name="George J."/>
            <person name="Shefchek K."/>
            <person name="Daugherty S.C."/>
            <person name="Parankush S."/>
            <person name="Sadzewicz L."/>
            <person name="Tallon L."/>
            <person name="Sengamalay N."/>
            <person name="Hazen T.H."/>
            <person name="Rasko D.A."/>
        </authorList>
    </citation>
    <scope>NUCLEOTIDE SEQUENCE [LARGE SCALE GENOMIC DNA]</scope>
    <source>
        <strain evidence="1 2">1295743</strain>
    </source>
</reference>
<dbReference type="PATRIC" id="fig|1310613.3.peg.1180"/>
<gene>
    <name evidence="1" type="ORF">J512_1229</name>
</gene>
<protein>
    <recommendedName>
        <fullName evidence="3">Lipoprotein</fullName>
    </recommendedName>
</protein>
<evidence type="ECO:0008006" key="3">
    <source>
        <dbReference type="Google" id="ProtNLM"/>
    </source>
</evidence>
<sequence>MKNLNLLLISTLLFTGCATTKSIQYPAAGKQTSLSVSSEQLSSMTESGAGDYFIKDSQILVGDSSNASASPVSGMFGLIGVGVAMAIDKNANSSAIEKSSLNQPIKFDQLIHQKITDSLTQNKTDPTLKLLSLNQASEIKIVPYSRLSFREKPIVKVNFGLKTQFKNAADNNADTKRLYHYVSKDRISLSEWEANNNLLFMKKADQAFSALSQVFTLDLQHQLNLKAFDENKQKSCKTNADTSLISFIQTPDNLCVGVVKTSKGDVFQNNIYIVEQ</sequence>
<organism evidence="1 2">
    <name type="scientific">Acinetobacter baumannii (strain 1295743)</name>
    <dbReference type="NCBI Taxonomy" id="1310613"/>
    <lineage>
        <taxon>Bacteria</taxon>
        <taxon>Pseudomonadati</taxon>
        <taxon>Pseudomonadota</taxon>
        <taxon>Gammaproteobacteria</taxon>
        <taxon>Moraxellales</taxon>
        <taxon>Moraxellaceae</taxon>
        <taxon>Acinetobacter</taxon>
        <taxon>Acinetobacter calcoaceticus/baumannii complex</taxon>
    </lineage>
</organism>
<dbReference type="AlphaFoldDB" id="A0A009HR19"/>
<accession>A0A009HR19</accession>
<evidence type="ECO:0000313" key="2">
    <source>
        <dbReference type="Proteomes" id="UP000020595"/>
    </source>
</evidence>
<dbReference type="RefSeq" id="WP_000793440.1">
    <property type="nucleotide sequence ID" value="NZ_JEWH01000010.1"/>
</dbReference>
<dbReference type="Proteomes" id="UP000020595">
    <property type="component" value="Unassembled WGS sequence"/>
</dbReference>
<dbReference type="EMBL" id="JEWH01000010">
    <property type="protein sequence ID" value="EXB06642.1"/>
    <property type="molecule type" value="Genomic_DNA"/>
</dbReference>
<name>A0A009HR19_ACIB9</name>
<proteinExistence type="predicted"/>
<dbReference type="PROSITE" id="PS51257">
    <property type="entry name" value="PROKAR_LIPOPROTEIN"/>
    <property type="match status" value="1"/>
</dbReference>
<evidence type="ECO:0000313" key="1">
    <source>
        <dbReference type="EMBL" id="EXB06642.1"/>
    </source>
</evidence>
<comment type="caution">
    <text evidence="1">The sequence shown here is derived from an EMBL/GenBank/DDBJ whole genome shotgun (WGS) entry which is preliminary data.</text>
</comment>